<feature type="compositionally biased region" description="Polar residues" evidence="1">
    <location>
        <begin position="104"/>
        <end position="114"/>
    </location>
</feature>
<organism evidence="2">
    <name type="scientific">Amorphochlora amoebiformis</name>
    <dbReference type="NCBI Taxonomy" id="1561963"/>
    <lineage>
        <taxon>Eukaryota</taxon>
        <taxon>Sar</taxon>
        <taxon>Rhizaria</taxon>
        <taxon>Cercozoa</taxon>
        <taxon>Chlorarachniophyceae</taxon>
        <taxon>Amorphochlora</taxon>
    </lineage>
</organism>
<feature type="compositionally biased region" description="Basic and acidic residues" evidence="1">
    <location>
        <begin position="87"/>
        <end position="99"/>
    </location>
</feature>
<proteinExistence type="predicted"/>
<protein>
    <submittedName>
        <fullName evidence="2">Uncharacterized protein</fullName>
    </submittedName>
</protein>
<accession>A0A7S0DV79</accession>
<evidence type="ECO:0000313" key="2">
    <source>
        <dbReference type="EMBL" id="CAD8465015.1"/>
    </source>
</evidence>
<sequence>MERFERFLKEDFFPSCFRWINSPAGKHMNRTAELKNSKDKVIARTKKKLAKILSKDYPNTHKTSVPKAKKKAKKPRRKKSVKKRKKRVEESRDEKKVEIEEAENITSGNESPSDSGPPISQAERSFSILTNNEKPLTSTAILEELEEDQY</sequence>
<reference evidence="2" key="1">
    <citation type="submission" date="2021-01" db="EMBL/GenBank/DDBJ databases">
        <authorList>
            <person name="Corre E."/>
            <person name="Pelletier E."/>
            <person name="Niang G."/>
            <person name="Scheremetjew M."/>
            <person name="Finn R."/>
            <person name="Kale V."/>
            <person name="Holt S."/>
            <person name="Cochrane G."/>
            <person name="Meng A."/>
            <person name="Brown T."/>
            <person name="Cohen L."/>
        </authorList>
    </citation>
    <scope>NUCLEOTIDE SEQUENCE</scope>
    <source>
        <strain evidence="2">CCMP2058</strain>
    </source>
</reference>
<feature type="compositionally biased region" description="Polar residues" evidence="1">
    <location>
        <begin position="122"/>
        <end position="140"/>
    </location>
</feature>
<feature type="compositionally biased region" description="Basic residues" evidence="1">
    <location>
        <begin position="67"/>
        <end position="86"/>
    </location>
</feature>
<dbReference type="AlphaFoldDB" id="A0A7S0DV79"/>
<evidence type="ECO:0000256" key="1">
    <source>
        <dbReference type="SAM" id="MobiDB-lite"/>
    </source>
</evidence>
<feature type="region of interest" description="Disordered" evidence="1">
    <location>
        <begin position="52"/>
        <end position="150"/>
    </location>
</feature>
<name>A0A7S0DV79_9EUKA</name>
<dbReference type="EMBL" id="HBEM01035041">
    <property type="protein sequence ID" value="CAD8465015.1"/>
    <property type="molecule type" value="Transcribed_RNA"/>
</dbReference>
<gene>
    <name evidence="2" type="ORF">LAMO00422_LOCUS23982</name>
</gene>